<organism evidence="5">
    <name type="scientific">Corethron hystrix</name>
    <dbReference type="NCBI Taxonomy" id="216773"/>
    <lineage>
        <taxon>Eukaryota</taxon>
        <taxon>Sar</taxon>
        <taxon>Stramenopiles</taxon>
        <taxon>Ochrophyta</taxon>
        <taxon>Bacillariophyta</taxon>
        <taxon>Coscinodiscophyceae</taxon>
        <taxon>Corethrophycidae</taxon>
        <taxon>Corethrales</taxon>
        <taxon>Corethraceae</taxon>
        <taxon>Corethron</taxon>
    </lineage>
</organism>
<name>A0A7S1FP91_9STRA</name>
<dbReference type="SUPFAM" id="SSF53335">
    <property type="entry name" value="S-adenosyl-L-methionine-dependent methyltransferases"/>
    <property type="match status" value="1"/>
</dbReference>
<dbReference type="Pfam" id="PF13649">
    <property type="entry name" value="Methyltransf_25"/>
    <property type="match status" value="1"/>
</dbReference>
<dbReference type="CDD" id="cd02440">
    <property type="entry name" value="AdoMet_MTases"/>
    <property type="match status" value="1"/>
</dbReference>
<dbReference type="EMBL" id="HBFR01011370">
    <property type="protein sequence ID" value="CAD8881016.1"/>
    <property type="molecule type" value="Transcribed_RNA"/>
</dbReference>
<sequence>MGFLLAAALFFFSQRIHDKMPRQKNIMSIATTPEEVATAAAATIADYGAVAEGYAAGNMDHDVSQNMEALLGALADREAPLDILDVCSASGRDLVAFTKLGHRAVGLDGVPRFCEMARQLSGCEVWRQDLTALDLPLRRFDGVFANACIFHVPSTALDGTLRALVGALRPGGVLFVSNAHGFGEDKEGWTGGRTPSTRSYVCWLSEETWIERCEAVGLELLDKFYRPPGLPRERQPFLATVWRKSTAEKAA</sequence>
<feature type="domain" description="Methyltransferase" evidence="4">
    <location>
        <begin position="83"/>
        <end position="172"/>
    </location>
</feature>
<dbReference type="GO" id="GO:0032259">
    <property type="term" value="P:methylation"/>
    <property type="evidence" value="ECO:0007669"/>
    <property type="project" value="UniProtKB-KW"/>
</dbReference>
<dbReference type="AlphaFoldDB" id="A0A7S1FP91"/>
<proteinExistence type="predicted"/>
<accession>A0A7S1FP91</accession>
<evidence type="ECO:0000259" key="4">
    <source>
        <dbReference type="Pfam" id="PF13649"/>
    </source>
</evidence>
<protein>
    <recommendedName>
        <fullName evidence="4">Methyltransferase domain-containing protein</fullName>
    </recommendedName>
</protein>
<dbReference type="GO" id="GO:0008168">
    <property type="term" value="F:methyltransferase activity"/>
    <property type="evidence" value="ECO:0007669"/>
    <property type="project" value="UniProtKB-KW"/>
</dbReference>
<feature type="signal peptide" evidence="3">
    <location>
        <begin position="1"/>
        <end position="18"/>
    </location>
</feature>
<keyword evidence="2" id="KW-0808">Transferase</keyword>
<dbReference type="InterPro" id="IPR041698">
    <property type="entry name" value="Methyltransf_25"/>
</dbReference>
<dbReference type="InterPro" id="IPR029063">
    <property type="entry name" value="SAM-dependent_MTases_sf"/>
</dbReference>
<dbReference type="PANTHER" id="PTHR43861:SF1">
    <property type="entry name" value="TRANS-ACONITATE 2-METHYLTRANSFERASE"/>
    <property type="match status" value="1"/>
</dbReference>
<evidence type="ECO:0000256" key="3">
    <source>
        <dbReference type="SAM" id="SignalP"/>
    </source>
</evidence>
<gene>
    <name evidence="5" type="ORF">CHYS00102_LOCUS8203</name>
</gene>
<keyword evidence="3" id="KW-0732">Signal</keyword>
<keyword evidence="1" id="KW-0489">Methyltransferase</keyword>
<reference evidence="5" key="1">
    <citation type="submission" date="2021-01" db="EMBL/GenBank/DDBJ databases">
        <authorList>
            <person name="Corre E."/>
            <person name="Pelletier E."/>
            <person name="Niang G."/>
            <person name="Scheremetjew M."/>
            <person name="Finn R."/>
            <person name="Kale V."/>
            <person name="Holt S."/>
            <person name="Cochrane G."/>
            <person name="Meng A."/>
            <person name="Brown T."/>
            <person name="Cohen L."/>
        </authorList>
    </citation>
    <scope>NUCLEOTIDE SEQUENCE</scope>
    <source>
        <strain evidence="5">308</strain>
    </source>
</reference>
<evidence type="ECO:0000256" key="1">
    <source>
        <dbReference type="ARBA" id="ARBA00022603"/>
    </source>
</evidence>
<dbReference type="PANTHER" id="PTHR43861">
    <property type="entry name" value="TRANS-ACONITATE 2-METHYLTRANSFERASE-RELATED"/>
    <property type="match status" value="1"/>
</dbReference>
<feature type="chain" id="PRO_5030842326" description="Methyltransferase domain-containing protein" evidence="3">
    <location>
        <begin position="19"/>
        <end position="251"/>
    </location>
</feature>
<evidence type="ECO:0000313" key="5">
    <source>
        <dbReference type="EMBL" id="CAD8881016.1"/>
    </source>
</evidence>
<evidence type="ECO:0000256" key="2">
    <source>
        <dbReference type="ARBA" id="ARBA00022679"/>
    </source>
</evidence>
<dbReference type="Gene3D" id="3.40.50.150">
    <property type="entry name" value="Vaccinia Virus protein VP39"/>
    <property type="match status" value="1"/>
</dbReference>